<keyword evidence="2" id="KW-1133">Transmembrane helix</keyword>
<name>A0A0L0VIY7_9BASI</name>
<feature type="region of interest" description="Disordered" evidence="1">
    <location>
        <begin position="86"/>
        <end position="117"/>
    </location>
</feature>
<reference evidence="4" key="1">
    <citation type="submission" date="2014-03" db="EMBL/GenBank/DDBJ databases">
        <title>The Genome Sequence of Puccinia striiformis f. sp. tritici PST-78.</title>
        <authorList>
            <consortium name="The Broad Institute Genome Sequencing Platform"/>
            <person name="Cuomo C."/>
            <person name="Hulbert S."/>
            <person name="Chen X."/>
            <person name="Walker B."/>
            <person name="Young S.K."/>
            <person name="Zeng Q."/>
            <person name="Gargeya S."/>
            <person name="Fitzgerald M."/>
            <person name="Haas B."/>
            <person name="Abouelleil A."/>
            <person name="Alvarado L."/>
            <person name="Arachchi H.M."/>
            <person name="Berlin A.M."/>
            <person name="Chapman S.B."/>
            <person name="Goldberg J."/>
            <person name="Griggs A."/>
            <person name="Gujja S."/>
            <person name="Hansen M."/>
            <person name="Howarth C."/>
            <person name="Imamovic A."/>
            <person name="Larimer J."/>
            <person name="McCowan C."/>
            <person name="Montmayeur A."/>
            <person name="Murphy C."/>
            <person name="Neiman D."/>
            <person name="Pearson M."/>
            <person name="Priest M."/>
            <person name="Roberts A."/>
            <person name="Saif S."/>
            <person name="Shea T."/>
            <person name="Sisk P."/>
            <person name="Sykes S."/>
            <person name="Wortman J."/>
            <person name="Nusbaum C."/>
            <person name="Birren B."/>
        </authorList>
    </citation>
    <scope>NUCLEOTIDE SEQUENCE [LARGE SCALE GENOMIC DNA]</scope>
    <source>
        <strain evidence="4">race PST-78</strain>
    </source>
</reference>
<evidence type="ECO:0000313" key="4">
    <source>
        <dbReference type="Proteomes" id="UP000054564"/>
    </source>
</evidence>
<dbReference type="Proteomes" id="UP000054564">
    <property type="component" value="Unassembled WGS sequence"/>
</dbReference>
<feature type="region of interest" description="Disordered" evidence="1">
    <location>
        <begin position="1"/>
        <end position="21"/>
    </location>
</feature>
<evidence type="ECO:0000256" key="1">
    <source>
        <dbReference type="SAM" id="MobiDB-lite"/>
    </source>
</evidence>
<keyword evidence="2" id="KW-0812">Transmembrane</keyword>
<protein>
    <submittedName>
        <fullName evidence="3">Uncharacterized protein</fullName>
    </submittedName>
</protein>
<proteinExistence type="predicted"/>
<dbReference type="OrthoDB" id="2507333at2759"/>
<comment type="caution">
    <text evidence="3">The sequence shown here is derived from an EMBL/GenBank/DDBJ whole genome shotgun (WGS) entry which is preliminary data.</text>
</comment>
<accession>A0A0L0VIY7</accession>
<feature type="compositionally biased region" description="Low complexity" evidence="1">
    <location>
        <begin position="96"/>
        <end position="112"/>
    </location>
</feature>
<evidence type="ECO:0000256" key="2">
    <source>
        <dbReference type="SAM" id="Phobius"/>
    </source>
</evidence>
<dbReference type="EMBL" id="AJIL01000051">
    <property type="protein sequence ID" value="KNE98939.1"/>
    <property type="molecule type" value="Genomic_DNA"/>
</dbReference>
<dbReference type="AlphaFoldDB" id="A0A0L0VIY7"/>
<feature type="transmembrane region" description="Helical" evidence="2">
    <location>
        <begin position="148"/>
        <end position="171"/>
    </location>
</feature>
<gene>
    <name evidence="3" type="ORF">PSTG_07784</name>
</gene>
<organism evidence="3 4">
    <name type="scientific">Puccinia striiformis f. sp. tritici PST-78</name>
    <dbReference type="NCBI Taxonomy" id="1165861"/>
    <lineage>
        <taxon>Eukaryota</taxon>
        <taxon>Fungi</taxon>
        <taxon>Dikarya</taxon>
        <taxon>Basidiomycota</taxon>
        <taxon>Pucciniomycotina</taxon>
        <taxon>Pucciniomycetes</taxon>
        <taxon>Pucciniales</taxon>
        <taxon>Pucciniaceae</taxon>
        <taxon>Puccinia</taxon>
    </lineage>
</organism>
<feature type="compositionally biased region" description="Polar residues" evidence="1">
    <location>
        <begin position="86"/>
        <end position="95"/>
    </location>
</feature>
<evidence type="ECO:0000313" key="3">
    <source>
        <dbReference type="EMBL" id="KNE98939.1"/>
    </source>
</evidence>
<keyword evidence="2" id="KW-0472">Membrane</keyword>
<sequence>MLTHLHNRRNDTNSPTSRGEITLKQEDLASAPVNPIGNQPRPVANQVLVNNSTTHAVVNQVPLNTTNTHAPTASVTAPNAAGVPTGISSAPSSINTVTTSPSGSTGSSRMPTISTSTGLPGTRPALESNAPGYNSAGLATHQHTSTGMIVAIGLSGVAITLMLMILIRFLVKCMRKKTQEEPAEDTFIIPPTSFLDHPKNQEIGGIGASPAPMINRSASTSSVQSNMSIRKTKDQTNLTFVNQPHYHSEFASSPPTEMEFLQHIEAPVSQPKAWDGSRSTQASRSYF</sequence>
<keyword evidence="4" id="KW-1185">Reference proteome</keyword>